<sequence>MSDEMKSHLINSIYGTPQTLPDERRQYLGSLRERSALRLTNQELSVPQTLNCLTKHIDYFKNQNLKFYINGKINPDITKPYIKLAVNNHFLFTLVADKNAQTEPSATGLLIAADQAINHDKITLKTLFQVTTNDKKDDDTSVTDKPGFFKRLFH</sequence>
<evidence type="ECO:0000313" key="1">
    <source>
        <dbReference type="EMBL" id="MBU3852077.1"/>
    </source>
</evidence>
<dbReference type="InterPro" id="IPR029064">
    <property type="entry name" value="Ribosomal_eL30-like_sf"/>
</dbReference>
<dbReference type="PIRSF" id="PIRSF034303">
    <property type="entry name" value="DUF1694"/>
    <property type="match status" value="1"/>
</dbReference>
<dbReference type="InterPro" id="IPR012543">
    <property type="entry name" value="DUF1694"/>
</dbReference>
<dbReference type="EMBL" id="JAHLFS010000063">
    <property type="protein sequence ID" value="MBU3852077.1"/>
    <property type="molecule type" value="Genomic_DNA"/>
</dbReference>
<organism evidence="1 2">
    <name type="scientific">Candidatus Paralactobacillus gallistercoris</name>
    <dbReference type="NCBI Taxonomy" id="2838724"/>
    <lineage>
        <taxon>Bacteria</taxon>
        <taxon>Bacillati</taxon>
        <taxon>Bacillota</taxon>
        <taxon>Bacilli</taxon>
        <taxon>Lactobacillales</taxon>
        <taxon>Lactobacillaceae</taxon>
        <taxon>Lactobacillus</taxon>
    </lineage>
</organism>
<dbReference type="Proteomes" id="UP000777303">
    <property type="component" value="Unassembled WGS sequence"/>
</dbReference>
<comment type="caution">
    <text evidence="1">The sequence shown here is derived from an EMBL/GenBank/DDBJ whole genome shotgun (WGS) entry which is preliminary data.</text>
</comment>
<evidence type="ECO:0000313" key="2">
    <source>
        <dbReference type="Proteomes" id="UP000777303"/>
    </source>
</evidence>
<dbReference type="AlphaFoldDB" id="A0A948X107"/>
<accession>A0A948X107</accession>
<proteinExistence type="predicted"/>
<dbReference type="SUPFAM" id="SSF160515">
    <property type="entry name" value="YueI-like"/>
    <property type="match status" value="1"/>
</dbReference>
<dbReference type="Gene3D" id="3.30.1330.30">
    <property type="match status" value="1"/>
</dbReference>
<gene>
    <name evidence="1" type="ORF">H9901_05200</name>
</gene>
<name>A0A948X107_9LACO</name>
<reference evidence="1" key="1">
    <citation type="journal article" date="2021" name="PeerJ">
        <title>Extensive microbial diversity within the chicken gut microbiome revealed by metagenomics and culture.</title>
        <authorList>
            <person name="Gilroy R."/>
            <person name="Ravi A."/>
            <person name="Getino M."/>
            <person name="Pursley I."/>
            <person name="Horton D.L."/>
            <person name="Alikhan N.F."/>
            <person name="Baker D."/>
            <person name="Gharbi K."/>
            <person name="Hall N."/>
            <person name="Watson M."/>
            <person name="Adriaenssens E.M."/>
            <person name="Foster-Nyarko E."/>
            <person name="Jarju S."/>
            <person name="Secka A."/>
            <person name="Antonio M."/>
            <person name="Oren A."/>
            <person name="Chaudhuri R.R."/>
            <person name="La Ragione R."/>
            <person name="Hildebrand F."/>
            <person name="Pallen M.J."/>
        </authorList>
    </citation>
    <scope>NUCLEOTIDE SEQUENCE</scope>
    <source>
        <strain evidence="1">F6-6636</strain>
    </source>
</reference>
<dbReference type="Pfam" id="PF07997">
    <property type="entry name" value="DUF1694"/>
    <property type="match status" value="1"/>
</dbReference>
<reference evidence="1" key="2">
    <citation type="submission" date="2021-04" db="EMBL/GenBank/DDBJ databases">
        <authorList>
            <person name="Gilroy R."/>
        </authorList>
    </citation>
    <scope>NUCLEOTIDE SEQUENCE</scope>
    <source>
        <strain evidence="1">F6-6636</strain>
    </source>
</reference>
<protein>
    <submittedName>
        <fullName evidence="1">YueI family protein</fullName>
    </submittedName>
</protein>